<dbReference type="Pfam" id="PF04456">
    <property type="entry name" value="DUF503"/>
    <property type="match status" value="1"/>
</dbReference>
<keyword evidence="2" id="KW-1185">Reference proteome</keyword>
<dbReference type="InterPro" id="IPR007546">
    <property type="entry name" value="DUF503"/>
</dbReference>
<dbReference type="Gene3D" id="3.30.70.1120">
    <property type="entry name" value="TT1725-like"/>
    <property type="match status" value="1"/>
</dbReference>
<dbReference type="RefSeq" id="WP_014624341.1">
    <property type="nucleotide sequence ID" value="NC_017583.1"/>
</dbReference>
<dbReference type="SUPFAM" id="SSF103007">
    <property type="entry name" value="Hypothetical protein TT1725"/>
    <property type="match status" value="1"/>
</dbReference>
<proteinExistence type="predicted"/>
<sequence length="95" mass="10530">MVVSVLRILIELPGVHSLKEKRSIVSSLKDKLIRRFKISFAEVDLHDSLGFAEMGGAVVSNSSAFGEGVLQKVLAFVEAEVPGRVYDVWIHSEQY</sequence>
<dbReference type="Proteomes" id="UP000007254">
    <property type="component" value="Chromosome"/>
</dbReference>
<evidence type="ECO:0008006" key="3">
    <source>
        <dbReference type="Google" id="ProtNLM"/>
    </source>
</evidence>
<dbReference type="OrthoDB" id="9809023at2"/>
<dbReference type="PANTHER" id="PTHR36441">
    <property type="entry name" value="HYPOTHETICAL CYTOSOLIC PROTEIN"/>
    <property type="match status" value="1"/>
</dbReference>
<dbReference type="HOGENOM" id="CLU_149981_2_2_12"/>
<dbReference type="STRING" id="869211.Spith_0684"/>
<reference evidence="1 2" key="1">
    <citation type="submission" date="2011-06" db="EMBL/GenBank/DDBJ databases">
        <title>The complete genome of Spirochaeta thermophila DSM 6578.</title>
        <authorList>
            <consortium name="US DOE Joint Genome Institute (JGI-PGF)"/>
            <person name="Lucas S."/>
            <person name="Lapidus A."/>
            <person name="Bruce D."/>
            <person name="Goodwin L."/>
            <person name="Pitluck S."/>
            <person name="Peters L."/>
            <person name="Kyrpides N."/>
            <person name="Mavromatis K."/>
            <person name="Ivanova N."/>
            <person name="Mikailova N."/>
            <person name="Pagani I."/>
            <person name="Chertkov O."/>
            <person name="Detter J.C."/>
            <person name="Tapia R."/>
            <person name="Han C."/>
            <person name="Land M."/>
            <person name="Hauser L."/>
            <person name="Markowitz V."/>
            <person name="Cheng J.-F."/>
            <person name="Hugenholtz P."/>
            <person name="Woyke T."/>
            <person name="Wu D."/>
            <person name="Spring S."/>
            <person name="Merkhoffer B."/>
            <person name="Schneider S."/>
            <person name="Klenk H.-P."/>
            <person name="Eisen J.A."/>
        </authorList>
    </citation>
    <scope>NUCLEOTIDE SEQUENCE [LARGE SCALE GENOMIC DNA]</scope>
    <source>
        <strain evidence="2">ATCC 700085 / DSM 6578 / Z-1203</strain>
    </source>
</reference>
<name>G0GAJ8_WINT7</name>
<dbReference type="AlphaFoldDB" id="G0GAJ8"/>
<gene>
    <name evidence="1" type="ordered locus">Spith_0684</name>
</gene>
<protein>
    <recommendedName>
        <fullName evidence="3">DUF503 domain-containing protein</fullName>
    </recommendedName>
</protein>
<evidence type="ECO:0000313" key="2">
    <source>
        <dbReference type="Proteomes" id="UP000007254"/>
    </source>
</evidence>
<evidence type="ECO:0000313" key="1">
    <source>
        <dbReference type="EMBL" id="AEJ60963.1"/>
    </source>
</evidence>
<dbReference type="InterPro" id="IPR036746">
    <property type="entry name" value="TT1725-like_sf"/>
</dbReference>
<organism evidence="1 2">
    <name type="scientific">Winmispira thermophila (strain ATCC 700085 / DSM 6578 / Z-1203)</name>
    <name type="common">Spirochaeta thermophila</name>
    <dbReference type="NCBI Taxonomy" id="869211"/>
    <lineage>
        <taxon>Bacteria</taxon>
        <taxon>Pseudomonadati</taxon>
        <taxon>Spirochaetota</taxon>
        <taxon>Spirochaetia</taxon>
        <taxon>Winmispirales</taxon>
        <taxon>Winmispiraceae</taxon>
        <taxon>Winmispira</taxon>
    </lineage>
</organism>
<accession>G0GAJ8</accession>
<dbReference type="EMBL" id="CP002903">
    <property type="protein sequence ID" value="AEJ60963.1"/>
    <property type="molecule type" value="Genomic_DNA"/>
</dbReference>
<dbReference type="KEGG" id="stq:Spith_0684"/>
<dbReference type="PANTHER" id="PTHR36441:SF1">
    <property type="entry name" value="DUF503 DOMAIN-CONTAINING PROTEIN"/>
    <property type="match status" value="1"/>
</dbReference>